<reference evidence="3" key="1">
    <citation type="submission" date="2022-10" db="EMBL/GenBank/DDBJ databases">
        <title>Tapping the CABI collections for fungal endophytes: first genome assemblies for Collariella, Neodidymelliopsis, Ascochyta clinopodiicola, Didymella pomorum, Didymosphaeria variabile, Neocosmospora piperis and Neocucurbitaria cava.</title>
        <authorList>
            <person name="Hill R."/>
        </authorList>
    </citation>
    <scope>NUCLEOTIDE SEQUENCE</scope>
    <source>
        <strain evidence="3">IMI 366586</strain>
    </source>
</reference>
<evidence type="ECO:0000313" key="4">
    <source>
        <dbReference type="Proteomes" id="UP001140502"/>
    </source>
</evidence>
<dbReference type="Pfam" id="PF14479">
    <property type="entry name" value="HeLo"/>
    <property type="match status" value="1"/>
</dbReference>
<gene>
    <name evidence="3" type="ORF">N0V84_010793</name>
</gene>
<feature type="domain" description="Het-s prion-forming" evidence="1">
    <location>
        <begin position="210"/>
        <end position="274"/>
    </location>
</feature>
<dbReference type="PANTHER" id="PTHR37542">
    <property type="entry name" value="HELO DOMAIN-CONTAINING PROTEIN-RELATED"/>
    <property type="match status" value="1"/>
</dbReference>
<keyword evidence="4" id="KW-1185">Reference proteome</keyword>
<evidence type="ECO:0008006" key="5">
    <source>
        <dbReference type="Google" id="ProtNLM"/>
    </source>
</evidence>
<name>A0A9W8W1B0_9HYPO</name>
<dbReference type="Gene3D" id="1.20.120.1020">
    <property type="entry name" value="Prion-inhibition and propagation, HeLo domain"/>
    <property type="match status" value="1"/>
</dbReference>
<evidence type="ECO:0000259" key="1">
    <source>
        <dbReference type="Pfam" id="PF11558"/>
    </source>
</evidence>
<dbReference type="InterPro" id="IPR029498">
    <property type="entry name" value="HeLo_dom"/>
</dbReference>
<comment type="caution">
    <text evidence="3">The sequence shown here is derived from an EMBL/GenBank/DDBJ whole genome shotgun (WGS) entry which is preliminary data.</text>
</comment>
<evidence type="ECO:0000259" key="2">
    <source>
        <dbReference type="Pfam" id="PF14479"/>
    </source>
</evidence>
<accession>A0A9W8W1B0</accession>
<dbReference type="InterPro" id="IPR038305">
    <property type="entry name" value="HeLo_sf"/>
</dbReference>
<dbReference type="PANTHER" id="PTHR37542:SF3">
    <property type="entry name" value="PRION-INHIBITION AND PROPAGATION HELO DOMAIN-CONTAINING PROTEIN"/>
    <property type="match status" value="1"/>
</dbReference>
<dbReference type="Pfam" id="PF11558">
    <property type="entry name" value="HET-s_218-289"/>
    <property type="match status" value="1"/>
</dbReference>
<dbReference type="EMBL" id="JAPEUR010000360">
    <property type="protein sequence ID" value="KAJ4310785.1"/>
    <property type="molecule type" value="Genomic_DNA"/>
</dbReference>
<dbReference type="AlphaFoldDB" id="A0A9W8W1B0"/>
<evidence type="ECO:0000313" key="3">
    <source>
        <dbReference type="EMBL" id="KAJ4310785.1"/>
    </source>
</evidence>
<dbReference type="InterPro" id="IPR021084">
    <property type="entry name" value="Het-s_prion_dom"/>
</dbReference>
<dbReference type="OrthoDB" id="20872at2759"/>
<proteinExistence type="predicted"/>
<feature type="domain" description="Prion-inhibition and propagation HeLo" evidence="2">
    <location>
        <begin position="6"/>
        <end position="190"/>
    </location>
</feature>
<dbReference type="Proteomes" id="UP001140502">
    <property type="component" value="Unassembled WGS sequence"/>
</dbReference>
<organism evidence="3 4">
    <name type="scientific">Fusarium piperis</name>
    <dbReference type="NCBI Taxonomy" id="1435070"/>
    <lineage>
        <taxon>Eukaryota</taxon>
        <taxon>Fungi</taxon>
        <taxon>Dikarya</taxon>
        <taxon>Ascomycota</taxon>
        <taxon>Pezizomycotina</taxon>
        <taxon>Sordariomycetes</taxon>
        <taxon>Hypocreomycetidae</taxon>
        <taxon>Hypocreales</taxon>
        <taxon>Nectriaceae</taxon>
        <taxon>Fusarium</taxon>
        <taxon>Fusarium solani species complex</taxon>
    </lineage>
</organism>
<protein>
    <recommendedName>
        <fullName evidence="5">Prion-inhibition and propagation HeLo domain-containing protein</fullName>
    </recommendedName>
</protein>
<sequence>MAETFGAVAGALSVAALFNNCVDCFGYIQLGRHFGRDFERCQLKLDITRWGEAVHVNTDPRFATNGPDDIASQQAWRILDQIRLLFEEAQKSSSRYGLPVDSRALGRSDLTPVFRSLHSRMEDIVHQRQRQTRLWKKFAWALHDSKHLEKLIGDIAGLVGDLENLYPAEMQRRGLVGLEMEEVDDELSLLALQDAAYGTDHLLSEAVADKMKAIASRNEANNILTEGTARVRVGNEWSESVLSGGVSVMDKTENKAGAIIARGGSIVHIGTTYGGRGIFD</sequence>